<dbReference type="Pfam" id="PF14111">
    <property type="entry name" value="DUF4283"/>
    <property type="match status" value="1"/>
</dbReference>
<evidence type="ECO:0000313" key="4">
    <source>
        <dbReference type="Proteomes" id="UP001151760"/>
    </source>
</evidence>
<feature type="compositionally biased region" description="Polar residues" evidence="1">
    <location>
        <begin position="279"/>
        <end position="298"/>
    </location>
</feature>
<reference evidence="3" key="1">
    <citation type="journal article" date="2022" name="Int. J. Mol. Sci.">
        <title>Draft Genome of Tanacetum Coccineum: Genomic Comparison of Closely Related Tanacetum-Family Plants.</title>
        <authorList>
            <person name="Yamashiro T."/>
            <person name="Shiraishi A."/>
            <person name="Nakayama K."/>
            <person name="Satake H."/>
        </authorList>
    </citation>
    <scope>NUCLEOTIDE SEQUENCE</scope>
</reference>
<dbReference type="InterPro" id="IPR040256">
    <property type="entry name" value="At4g02000-like"/>
</dbReference>
<dbReference type="InterPro" id="IPR036691">
    <property type="entry name" value="Endo/exonu/phosph_ase_sf"/>
</dbReference>
<feature type="region of interest" description="Disordered" evidence="1">
    <location>
        <begin position="202"/>
        <end position="241"/>
    </location>
</feature>
<dbReference type="InterPro" id="IPR025558">
    <property type="entry name" value="DUF4283"/>
</dbReference>
<dbReference type="Proteomes" id="UP001151760">
    <property type="component" value="Unassembled WGS sequence"/>
</dbReference>
<feature type="domain" description="DUF4283" evidence="2">
    <location>
        <begin position="36"/>
        <end position="81"/>
    </location>
</feature>
<reference evidence="3" key="2">
    <citation type="submission" date="2022-01" db="EMBL/GenBank/DDBJ databases">
        <authorList>
            <person name="Yamashiro T."/>
            <person name="Shiraishi A."/>
            <person name="Satake H."/>
            <person name="Nakayama K."/>
        </authorList>
    </citation>
    <scope>NUCLEOTIDE SEQUENCE</scope>
</reference>
<evidence type="ECO:0000313" key="3">
    <source>
        <dbReference type="EMBL" id="GJT71966.1"/>
    </source>
</evidence>
<name>A0ABQ5G9U9_9ASTR</name>
<proteinExistence type="predicted"/>
<dbReference type="SUPFAM" id="SSF56219">
    <property type="entry name" value="DNase I-like"/>
    <property type="match status" value="1"/>
</dbReference>
<dbReference type="PANTHER" id="PTHR31286:SF99">
    <property type="entry name" value="DUF4283 DOMAIN-CONTAINING PROTEIN"/>
    <property type="match status" value="1"/>
</dbReference>
<dbReference type="Gene3D" id="3.60.10.10">
    <property type="entry name" value="Endonuclease/exonuclease/phosphatase"/>
    <property type="match status" value="1"/>
</dbReference>
<accession>A0ABQ5G9U9</accession>
<organism evidence="3 4">
    <name type="scientific">Tanacetum coccineum</name>
    <dbReference type="NCBI Taxonomy" id="301880"/>
    <lineage>
        <taxon>Eukaryota</taxon>
        <taxon>Viridiplantae</taxon>
        <taxon>Streptophyta</taxon>
        <taxon>Embryophyta</taxon>
        <taxon>Tracheophyta</taxon>
        <taxon>Spermatophyta</taxon>
        <taxon>Magnoliopsida</taxon>
        <taxon>eudicotyledons</taxon>
        <taxon>Gunneridae</taxon>
        <taxon>Pentapetalae</taxon>
        <taxon>asterids</taxon>
        <taxon>campanulids</taxon>
        <taxon>Asterales</taxon>
        <taxon>Asteraceae</taxon>
        <taxon>Asteroideae</taxon>
        <taxon>Anthemideae</taxon>
        <taxon>Anthemidinae</taxon>
        <taxon>Tanacetum</taxon>
    </lineage>
</organism>
<comment type="caution">
    <text evidence="3">The sequence shown here is derived from an EMBL/GenBank/DDBJ whole genome shotgun (WGS) entry which is preliminary data.</text>
</comment>
<dbReference type="PANTHER" id="PTHR31286">
    <property type="entry name" value="GLYCINE-RICH CELL WALL STRUCTURAL PROTEIN 1.8-LIKE"/>
    <property type="match status" value="1"/>
</dbReference>
<keyword evidence="4" id="KW-1185">Reference proteome</keyword>
<evidence type="ECO:0000256" key="1">
    <source>
        <dbReference type="SAM" id="MobiDB-lite"/>
    </source>
</evidence>
<sequence length="447" mass="49903">MESNFRSMVADKVFDDVNISIPRKVVEKAKYGLKRIVMNAKGFFFFKFDSWTGLDAVLEGGPWMIHNSSIILKKWSMNTSLQKEELTRIPIWVKLHDVPIQVFEEDGISLIAIYLGKPIMLDSYTSSMCKESWGRSSFAQCLIEINSEAKFLDYITIGIPDLDGPGYTKVTIRVEYEWKPPRCLTCNIFGRTGETCLKKVATDPGVNDNNSSNDGFQKVVNRRRNHKGSSAGNKLPKGVPVSKGFQVGKDFVFKPKALNVGSKGDNGTRDEPNSKVGPSKTNNNGESLSTKDTNVRQQDTGKKKISNIASPNSFAALGVDDDEEEEVENIWDESKNLNLYKTGASTPAQTVSDVYVYAILESHVDVVAVYDICKKVNTRADHKTLFCSFVYADNYYIDRRVLWSNLVGHVGLMKNRPWILLGDFNAALNLEDHSTGAYEPMLASTAL</sequence>
<gene>
    <name evidence="3" type="ORF">Tco_1031252</name>
</gene>
<feature type="region of interest" description="Disordered" evidence="1">
    <location>
        <begin position="258"/>
        <end position="303"/>
    </location>
</feature>
<dbReference type="EMBL" id="BQNB010018213">
    <property type="protein sequence ID" value="GJT71966.1"/>
    <property type="molecule type" value="Genomic_DNA"/>
</dbReference>
<protein>
    <submittedName>
        <fullName evidence="3">Zinc knuckle CX2CX4HX4C containing protein</fullName>
    </submittedName>
</protein>
<evidence type="ECO:0000259" key="2">
    <source>
        <dbReference type="Pfam" id="PF14111"/>
    </source>
</evidence>